<evidence type="ECO:0000313" key="1">
    <source>
        <dbReference type="EMBL" id="EJK70496.1"/>
    </source>
</evidence>
<proteinExistence type="predicted"/>
<protein>
    <submittedName>
        <fullName evidence="1">Uncharacterized protein</fullName>
    </submittedName>
</protein>
<dbReference type="Proteomes" id="UP000266841">
    <property type="component" value="Unassembled WGS sequence"/>
</dbReference>
<comment type="caution">
    <text evidence="1">The sequence shown here is derived from an EMBL/GenBank/DDBJ whole genome shotgun (WGS) entry which is preliminary data.</text>
</comment>
<keyword evidence="2" id="KW-1185">Reference proteome</keyword>
<gene>
    <name evidence="1" type="ORF">THAOC_08138</name>
</gene>
<reference evidence="1 2" key="1">
    <citation type="journal article" date="2012" name="Genome Biol.">
        <title>Genome and low-iron response of an oceanic diatom adapted to chronic iron limitation.</title>
        <authorList>
            <person name="Lommer M."/>
            <person name="Specht M."/>
            <person name="Roy A.S."/>
            <person name="Kraemer L."/>
            <person name="Andreson R."/>
            <person name="Gutowska M.A."/>
            <person name="Wolf J."/>
            <person name="Bergner S.V."/>
            <person name="Schilhabel M.B."/>
            <person name="Klostermeier U.C."/>
            <person name="Beiko R.G."/>
            <person name="Rosenstiel P."/>
            <person name="Hippler M."/>
            <person name="Laroche J."/>
        </authorList>
    </citation>
    <scope>NUCLEOTIDE SEQUENCE [LARGE SCALE GENOMIC DNA]</scope>
    <source>
        <strain evidence="1 2">CCMP1005</strain>
    </source>
</reference>
<name>K0TAN1_THAOC</name>
<dbReference type="EMBL" id="AGNL01008448">
    <property type="protein sequence ID" value="EJK70496.1"/>
    <property type="molecule type" value="Genomic_DNA"/>
</dbReference>
<sequence>MAALHHALSSSSMGPDEALETEKYLVEQCGASVVLSVVLRDAAGRTPYEVASSQAELVERQGPAGKLQTRCAGAYGAAASWAGTP</sequence>
<organism evidence="1 2">
    <name type="scientific">Thalassiosira oceanica</name>
    <name type="common">Marine diatom</name>
    <dbReference type="NCBI Taxonomy" id="159749"/>
    <lineage>
        <taxon>Eukaryota</taxon>
        <taxon>Sar</taxon>
        <taxon>Stramenopiles</taxon>
        <taxon>Ochrophyta</taxon>
        <taxon>Bacillariophyta</taxon>
        <taxon>Coscinodiscophyceae</taxon>
        <taxon>Thalassiosirophycidae</taxon>
        <taxon>Thalassiosirales</taxon>
        <taxon>Thalassiosiraceae</taxon>
        <taxon>Thalassiosira</taxon>
    </lineage>
</organism>
<evidence type="ECO:0000313" key="2">
    <source>
        <dbReference type="Proteomes" id="UP000266841"/>
    </source>
</evidence>
<dbReference type="AlphaFoldDB" id="K0TAN1"/>
<accession>K0TAN1</accession>